<dbReference type="InterPro" id="IPR000682">
    <property type="entry name" value="PCMT"/>
</dbReference>
<dbReference type="NCBIfam" id="TIGR00080">
    <property type="entry name" value="pimt"/>
    <property type="match status" value="1"/>
</dbReference>
<comment type="function">
    <text evidence="2">Catalyzes the methyl esterification of L-isoaspartyl residues in peptides and proteins that result from spontaneous decomposition of normal L-aspartyl and L-asparaginyl residues. It plays a role in the repair and/or degradation of damaged proteins.</text>
</comment>
<dbReference type="InterPro" id="IPR052036">
    <property type="entry name" value="Hydrolase/PRTase-associated"/>
</dbReference>
<feature type="active site" evidence="2">
    <location>
        <position position="62"/>
    </location>
</feature>
<keyword evidence="5" id="KW-1185">Reference proteome</keyword>
<dbReference type="Gene3D" id="3.30.1870.10">
    <property type="entry name" value="EreA-like, domain 2"/>
    <property type="match status" value="1"/>
</dbReference>
<comment type="caution">
    <text evidence="4">The sequence shown here is derived from an EMBL/GenBank/DDBJ whole genome shotgun (WGS) entry which is preliminary data.</text>
</comment>
<accession>A0ABS8K033</accession>
<dbReference type="Gene3D" id="3.40.50.150">
    <property type="entry name" value="Vaccinia Virus protein VP39"/>
    <property type="match status" value="1"/>
</dbReference>
<organism evidence="4 5">
    <name type="scientific">Paraburkholderia sejongensis</name>
    <dbReference type="NCBI Taxonomy" id="2886946"/>
    <lineage>
        <taxon>Bacteria</taxon>
        <taxon>Pseudomonadati</taxon>
        <taxon>Pseudomonadota</taxon>
        <taxon>Betaproteobacteria</taxon>
        <taxon>Burkholderiales</taxon>
        <taxon>Burkholderiaceae</taxon>
        <taxon>Paraburkholderia</taxon>
    </lineage>
</organism>
<dbReference type="RefSeq" id="WP_230511868.1">
    <property type="nucleotide sequence ID" value="NZ_JAJITD010000012.1"/>
</dbReference>
<feature type="compositionally biased region" description="Polar residues" evidence="3">
    <location>
        <begin position="246"/>
        <end position="265"/>
    </location>
</feature>
<dbReference type="PANTHER" id="PTHR31299:SF0">
    <property type="entry name" value="ESTERASE, PUTATIVE (AFU_ORTHOLOGUE AFUA_1G05850)-RELATED"/>
    <property type="match status" value="1"/>
</dbReference>
<dbReference type="Proteomes" id="UP001431019">
    <property type="component" value="Unassembled WGS sequence"/>
</dbReference>
<dbReference type="PANTHER" id="PTHR31299">
    <property type="entry name" value="ESTERASE, PUTATIVE (AFU_ORTHOLOGUE AFUA_1G05850)-RELATED"/>
    <property type="match status" value="1"/>
</dbReference>
<evidence type="ECO:0000313" key="5">
    <source>
        <dbReference type="Proteomes" id="UP001431019"/>
    </source>
</evidence>
<dbReference type="EMBL" id="JAJITD010000012">
    <property type="protein sequence ID" value="MCC8395510.1"/>
    <property type="molecule type" value="Genomic_DNA"/>
</dbReference>
<dbReference type="SUPFAM" id="SSF53335">
    <property type="entry name" value="S-adenosyl-L-methionine-dependent methyltransferases"/>
    <property type="match status" value="1"/>
</dbReference>
<sequence>MSDFNEAREWMVERQLAQRGVRDARVLAAMRHVPRDAFVPADVREFAYDDTPLPIGGEQSISQPFIVGKMLEAAQLRPGDRVLDIGTGSGYAAAIAAEIVARVDSIERDAALAETARECLQRLGYANVEVHIGDGTAGLAAHAPYDAIIVAAGGPHVPQALRAQLAPGGRLVMPVGGSPSRQRLVKVVRRGEHDYDEQAFGDVRFVPLVGSDGWPDLSDAGQGDHRAATAATTGMEPRCAAAEATTPGNNASNEAASTMQASTANHPAERNETPEPGRPLTLEAAIGVAAEPLPNLDSDQFATFIDRFANRRVILLGEASHGTSEFYRARAAITRRLVEQHGFSMIAVEADWPDAAIIDRHIRARPAPPSRAAPFRRFPVWMWRNAEFMAFVAWLRAHNATHAAQPERQIRFYGLDIYSLSESIEAVLRYLDTVDPDAARVARERYGCLSPWQKDPAVYGRAALSGGYAQCEEHVIAQLADLLKHRLAYEHADGERFLDAAQNARLIAVAEQYYRAMYYGGAQSWNLRDTHMFDTLRHALDSGGADARMVVWAHNSHIGDARATEMGRAQEELNLGQLCRTHFGDAAALIGFGTHGGTVAAASDWGGPLQTMTVRPSREDSYESRMHGAQIGRFVLDLRPGVHDALRERLREPLLERFIGVIYRPDTERYSHYAQASLAEQFDAYLWFDHTDAVTALPVSDGEQDGPAETFPFGM</sequence>
<dbReference type="InterPro" id="IPR029063">
    <property type="entry name" value="SAM-dependent_MTases_sf"/>
</dbReference>
<dbReference type="PROSITE" id="PS01279">
    <property type="entry name" value="PCMT"/>
    <property type="match status" value="1"/>
</dbReference>
<dbReference type="CDD" id="cd14728">
    <property type="entry name" value="Ere-like"/>
    <property type="match status" value="1"/>
</dbReference>
<comment type="catalytic activity">
    <reaction evidence="2">
        <text>[protein]-L-isoaspartate + S-adenosyl-L-methionine = [protein]-L-isoaspartate alpha-methyl ester + S-adenosyl-L-homocysteine</text>
        <dbReference type="Rhea" id="RHEA:12705"/>
        <dbReference type="Rhea" id="RHEA-COMP:12143"/>
        <dbReference type="Rhea" id="RHEA-COMP:12144"/>
        <dbReference type="ChEBI" id="CHEBI:57856"/>
        <dbReference type="ChEBI" id="CHEBI:59789"/>
        <dbReference type="ChEBI" id="CHEBI:90596"/>
        <dbReference type="ChEBI" id="CHEBI:90598"/>
        <dbReference type="EC" id="2.1.1.77"/>
    </reaction>
</comment>
<dbReference type="EC" id="2.1.1.77" evidence="2"/>
<name>A0ABS8K033_9BURK</name>
<dbReference type="CDD" id="cd02440">
    <property type="entry name" value="AdoMet_MTases"/>
    <property type="match status" value="1"/>
</dbReference>
<dbReference type="SUPFAM" id="SSF159501">
    <property type="entry name" value="EreA/ChaN-like"/>
    <property type="match status" value="1"/>
</dbReference>
<gene>
    <name evidence="2" type="primary">pcm</name>
    <name evidence="4" type="ORF">LJ656_23265</name>
</gene>
<dbReference type="GO" id="GO:0004719">
    <property type="term" value="F:protein-L-isoaspartate (D-aspartate) O-methyltransferase activity"/>
    <property type="evidence" value="ECO:0007669"/>
    <property type="project" value="UniProtKB-EC"/>
</dbReference>
<dbReference type="Gene3D" id="3.40.1660.10">
    <property type="entry name" value="EreA-like (biosynthetic domain)"/>
    <property type="match status" value="1"/>
</dbReference>
<dbReference type="InterPro" id="IPR007815">
    <property type="entry name" value="Emycin_Estase"/>
</dbReference>
<comment type="similarity">
    <text evidence="1 2">Belongs to the methyltransferase superfamily. L-isoaspartyl/D-aspartyl protein methyltransferase family.</text>
</comment>
<dbReference type="NCBIfam" id="NF001453">
    <property type="entry name" value="PRK00312.1"/>
    <property type="match status" value="1"/>
</dbReference>
<dbReference type="Pfam" id="PF01135">
    <property type="entry name" value="PCMT"/>
    <property type="match status" value="1"/>
</dbReference>
<evidence type="ECO:0000313" key="4">
    <source>
        <dbReference type="EMBL" id="MCC8395510.1"/>
    </source>
</evidence>
<evidence type="ECO:0000256" key="1">
    <source>
        <dbReference type="ARBA" id="ARBA00005369"/>
    </source>
</evidence>
<comment type="subcellular location">
    <subcellularLocation>
        <location evidence="2">Cytoplasm</location>
    </subcellularLocation>
</comment>
<evidence type="ECO:0000256" key="3">
    <source>
        <dbReference type="SAM" id="MobiDB-lite"/>
    </source>
</evidence>
<protein>
    <recommendedName>
        <fullName evidence="2">Protein-L-isoaspartate O-methyltransferase</fullName>
        <ecNumber evidence="2">2.1.1.77</ecNumber>
    </recommendedName>
    <alternativeName>
        <fullName evidence="2">L-isoaspartyl protein carboxyl methyltransferase</fullName>
    </alternativeName>
    <alternativeName>
        <fullName evidence="2">Protein L-isoaspartyl methyltransferase</fullName>
    </alternativeName>
    <alternativeName>
        <fullName evidence="2">Protein-beta-aspartate methyltransferase</fullName>
        <shortName evidence="2">PIMT</shortName>
    </alternativeName>
</protein>
<dbReference type="GO" id="GO:0032259">
    <property type="term" value="P:methylation"/>
    <property type="evidence" value="ECO:0007669"/>
    <property type="project" value="UniProtKB-KW"/>
</dbReference>
<keyword evidence="2 4" id="KW-0808">Transferase</keyword>
<dbReference type="HAMAP" id="MF_00090">
    <property type="entry name" value="PIMT"/>
    <property type="match status" value="1"/>
</dbReference>
<keyword evidence="2" id="KW-0963">Cytoplasm</keyword>
<feature type="region of interest" description="Disordered" evidence="3">
    <location>
        <begin position="215"/>
        <end position="277"/>
    </location>
</feature>
<evidence type="ECO:0000256" key="2">
    <source>
        <dbReference type="HAMAP-Rule" id="MF_00090"/>
    </source>
</evidence>
<keyword evidence="2 4" id="KW-0489">Methyltransferase</keyword>
<reference evidence="4 5" key="1">
    <citation type="submission" date="2021-11" db="EMBL/GenBank/DDBJ databases">
        <authorList>
            <person name="Oh E.-T."/>
            <person name="Kim S.-B."/>
        </authorList>
    </citation>
    <scope>NUCLEOTIDE SEQUENCE [LARGE SCALE GENOMIC DNA]</scope>
    <source>
        <strain evidence="4 5">MMS20-SJTR3</strain>
    </source>
</reference>
<keyword evidence="2" id="KW-0949">S-adenosyl-L-methionine</keyword>
<proteinExistence type="inferred from homology"/>
<dbReference type="Pfam" id="PF05139">
    <property type="entry name" value="Erythro_esteras"/>
    <property type="match status" value="1"/>
</dbReference>